<evidence type="ECO:0000313" key="3">
    <source>
        <dbReference type="Proteomes" id="UP000724149"/>
    </source>
</evidence>
<sequence>MKVAVIGSRNLTIQNLEEYLLQDVTEIVSGGAKGIDSCAREYAQREGLKLTEFLPDYPRYGRSAPLRRNLEIIRYADEVIAFWDGQSHGTRFVIEECRKQGKKVTVYRQQP</sequence>
<dbReference type="EMBL" id="JACSNR010000007">
    <property type="protein sequence ID" value="MBM6923686.1"/>
    <property type="molecule type" value="Genomic_DNA"/>
</dbReference>
<accession>A0ABS2GNZ5</accession>
<evidence type="ECO:0000259" key="1">
    <source>
        <dbReference type="Pfam" id="PF02481"/>
    </source>
</evidence>
<dbReference type="Proteomes" id="UP000724149">
    <property type="component" value="Unassembled WGS sequence"/>
</dbReference>
<keyword evidence="3" id="KW-1185">Reference proteome</keyword>
<dbReference type="InterPro" id="IPR057666">
    <property type="entry name" value="DrpA_SLOG"/>
</dbReference>
<reference evidence="2 3" key="1">
    <citation type="journal article" date="2021" name="Sci. Rep.">
        <title>The distribution of antibiotic resistance genes in chicken gut microbiota commensals.</title>
        <authorList>
            <person name="Juricova H."/>
            <person name="Matiasovicova J."/>
            <person name="Kubasova T."/>
            <person name="Cejkova D."/>
            <person name="Rychlik I."/>
        </authorList>
    </citation>
    <scope>NUCLEOTIDE SEQUENCE [LARGE SCALE GENOMIC DNA]</scope>
    <source>
        <strain evidence="2 3">An564</strain>
    </source>
</reference>
<comment type="caution">
    <text evidence="2">The sequence shown here is derived from an EMBL/GenBank/DDBJ whole genome shotgun (WGS) entry which is preliminary data.</text>
</comment>
<proteinExistence type="predicted"/>
<gene>
    <name evidence="2" type="ORF">H9X81_08295</name>
</gene>
<feature type="domain" description="Smf/DprA SLOG" evidence="1">
    <location>
        <begin position="2"/>
        <end position="49"/>
    </location>
</feature>
<name>A0ABS2GNZ5_9FIRM</name>
<dbReference type="Gene3D" id="3.40.50.450">
    <property type="match status" value="1"/>
</dbReference>
<organism evidence="2 3">
    <name type="scientific">Hydrogenoanaerobacterium saccharovorans</name>
    <dbReference type="NCBI Taxonomy" id="474960"/>
    <lineage>
        <taxon>Bacteria</taxon>
        <taxon>Bacillati</taxon>
        <taxon>Bacillota</taxon>
        <taxon>Clostridia</taxon>
        <taxon>Eubacteriales</taxon>
        <taxon>Oscillospiraceae</taxon>
        <taxon>Hydrogenoanaerobacterium</taxon>
    </lineage>
</organism>
<evidence type="ECO:0000313" key="2">
    <source>
        <dbReference type="EMBL" id="MBM6923686.1"/>
    </source>
</evidence>
<protein>
    <submittedName>
        <fullName evidence="2">DUF2493 domain-containing protein</fullName>
    </submittedName>
</protein>
<dbReference type="SUPFAM" id="SSF102405">
    <property type="entry name" value="MCP/YpsA-like"/>
    <property type="match status" value="1"/>
</dbReference>
<dbReference type="Pfam" id="PF02481">
    <property type="entry name" value="DNA_processg_A"/>
    <property type="match status" value="1"/>
</dbReference>